<evidence type="ECO:0000313" key="2">
    <source>
        <dbReference type="RefSeq" id="XP_073924077.1"/>
    </source>
</evidence>
<dbReference type="Proteomes" id="UP001732720">
    <property type="component" value="Chromosome 3"/>
</dbReference>
<organism evidence="1 2">
    <name type="scientific">Castor canadensis</name>
    <name type="common">American beaver</name>
    <dbReference type="NCBI Taxonomy" id="51338"/>
    <lineage>
        <taxon>Eukaryota</taxon>
        <taxon>Metazoa</taxon>
        <taxon>Chordata</taxon>
        <taxon>Craniata</taxon>
        <taxon>Vertebrata</taxon>
        <taxon>Euteleostomi</taxon>
        <taxon>Mammalia</taxon>
        <taxon>Eutheria</taxon>
        <taxon>Euarchontoglires</taxon>
        <taxon>Glires</taxon>
        <taxon>Rodentia</taxon>
        <taxon>Castorimorpha</taxon>
        <taxon>Castoridae</taxon>
        <taxon>Castor</taxon>
    </lineage>
</organism>
<protein>
    <submittedName>
        <fullName evidence="2">Disks large-associated protein 5</fullName>
    </submittedName>
</protein>
<name>A0AC58M3U6_CASCN</name>
<gene>
    <name evidence="2" type="primary">Dlgap5</name>
</gene>
<reference evidence="2" key="1">
    <citation type="submission" date="2025-08" db="UniProtKB">
        <authorList>
            <consortium name="RefSeq"/>
        </authorList>
    </citation>
    <scope>IDENTIFICATION</scope>
</reference>
<accession>A0AC58M3U6</accession>
<evidence type="ECO:0000313" key="1">
    <source>
        <dbReference type="Proteomes" id="UP001732720"/>
    </source>
</evidence>
<proteinExistence type="predicted"/>
<keyword evidence="1" id="KW-1185">Reference proteome</keyword>
<sequence length="819" mass="92705">MSSSHFVSHHRKDLSTEMIRTKIAHRKSLSQKENRYKEYERNRHFGLKDVNIPTLENSVLVNINETLQDLVPEKANIKPRSKKTIESDERKLMLQKYKEEKQLKKLKEQREKAKQGVFKTGVYRPDIPHFLLTNQNAMKVERQKGIPCNVRITRSKTKDQMGHTKISNGSGAGAIRPGQKQTSEKIVLDKEKKVMQPVVSASVRMTRSATQVSKQIARTVSSTTARKPVTRATNDNEPERQATNKGRPAKKMETKSDKVISFKVDSEENTLDSKTSTTKGMEPDGVLPEMENLPKTNPAKGKNSFAPKNFTFQPLDGLKTYEVTPMTPRSASAFLTPSYTWNSLKLEVNKTEEKTKEILAQRCITSSTKKDQQESKHGLNQNEAIIKNSNCLSIKEVSSLEISEDQISQPHHDVPYFRDILQSETEKLTSHCLEWERKLELDIPDDAKDLIRTAVGQTRLLIKERFKQFEGLVNDCEYKRGEKETTCTDLDGFWDMVNFQIEDVNRKFNNLTKLEESGWQNNNNTKKKVFRKKKVSGIESKPKQDDGRIAARNRLAAIKNAVRERIKQEEHNEAVASVMPKEVDKIVFDAGFFRVESPVKSFSVLSSECRSQRLGTPKSVSKAVPKSRAGVDLRPRMSLEKPDPQSEQSDQKTLFSNIPESRNSRLEDAQCPELQDLIEDTDKINFEMHCLPSERMSLPLGDGVADDTTTSKKDVSDVEGMELTSSVTSQDVLMRIPEKDTLQNTISKQETLPSQSALFDHKNVTTACHLLDSPGLNLGSPCTQVESKHQEHSRHVSFGGNLIAFSPLRPLSGEQPGKF</sequence>
<dbReference type="RefSeq" id="XP_073924077.1">
    <property type="nucleotide sequence ID" value="XM_074067976.1"/>
</dbReference>